<dbReference type="Pfam" id="PF17384">
    <property type="entry name" value="DUF150_C"/>
    <property type="match status" value="1"/>
</dbReference>
<dbReference type="GO" id="GO:0005829">
    <property type="term" value="C:cytosol"/>
    <property type="evidence" value="ECO:0007669"/>
    <property type="project" value="TreeGrafter"/>
</dbReference>
<evidence type="ECO:0000256" key="1">
    <source>
        <dbReference type="ARBA" id="ARBA00022490"/>
    </source>
</evidence>
<dbReference type="AlphaFoldDB" id="A0A4R8LUS2"/>
<dbReference type="Pfam" id="PF02576">
    <property type="entry name" value="RimP_N"/>
    <property type="match status" value="1"/>
</dbReference>
<dbReference type="GO" id="GO:0000028">
    <property type="term" value="P:ribosomal small subunit assembly"/>
    <property type="evidence" value="ECO:0007669"/>
    <property type="project" value="TreeGrafter"/>
</dbReference>
<keyword evidence="7" id="KW-1185">Reference proteome</keyword>
<dbReference type="GO" id="GO:0006412">
    <property type="term" value="P:translation"/>
    <property type="evidence" value="ECO:0007669"/>
    <property type="project" value="TreeGrafter"/>
</dbReference>
<dbReference type="SUPFAM" id="SSF74942">
    <property type="entry name" value="YhbC-like, C-terminal domain"/>
    <property type="match status" value="1"/>
</dbReference>
<sequence length="157" mass="17708">MAKERVTDIVERLVLPIVEKEQVELVDVEFKKEGANWYLRVFIDKPGGVDIDDCSRVSEQLSEQLDIVDPIPESYFLEVSSPGAERPLKKPADFERAIGEHVYISLYEPIDGSKSFEGTLLSYDGEQLVLDVRVKTRSQKVTIPFAKVALARLAVEL</sequence>
<dbReference type="OrthoDB" id="9805006at2"/>
<evidence type="ECO:0000259" key="5">
    <source>
        <dbReference type="Pfam" id="PF17384"/>
    </source>
</evidence>
<evidence type="ECO:0000256" key="2">
    <source>
        <dbReference type="ARBA" id="ARBA00022517"/>
    </source>
</evidence>
<dbReference type="Proteomes" id="UP000294581">
    <property type="component" value="Unassembled WGS sequence"/>
</dbReference>
<dbReference type="RefSeq" id="WP_134158476.1">
    <property type="nucleotide sequence ID" value="NZ_SORF01000002.1"/>
</dbReference>
<dbReference type="InterPro" id="IPR003728">
    <property type="entry name" value="Ribosome_maturation_RimP"/>
</dbReference>
<keyword evidence="2 3" id="KW-0690">Ribosome biogenesis</keyword>
<dbReference type="HAMAP" id="MF_01077">
    <property type="entry name" value="RimP"/>
    <property type="match status" value="1"/>
</dbReference>
<proteinExistence type="inferred from homology"/>
<dbReference type="InterPro" id="IPR028998">
    <property type="entry name" value="RimP_C"/>
</dbReference>
<keyword evidence="1 3" id="KW-0963">Cytoplasm</keyword>
<dbReference type="InterPro" id="IPR036847">
    <property type="entry name" value="RimP_C_sf"/>
</dbReference>
<dbReference type="Gene3D" id="2.30.30.180">
    <property type="entry name" value="Ribosome maturation factor RimP, C-terminal domain"/>
    <property type="match status" value="1"/>
</dbReference>
<protein>
    <recommendedName>
        <fullName evidence="3">Ribosome maturation factor RimP</fullName>
    </recommendedName>
</protein>
<dbReference type="PANTHER" id="PTHR33867:SF1">
    <property type="entry name" value="RIBOSOME MATURATION FACTOR RIMP"/>
    <property type="match status" value="1"/>
</dbReference>
<dbReference type="InterPro" id="IPR035956">
    <property type="entry name" value="RimP_N_sf"/>
</dbReference>
<dbReference type="EMBL" id="SORF01000002">
    <property type="protein sequence ID" value="TDY50517.1"/>
    <property type="molecule type" value="Genomic_DNA"/>
</dbReference>
<feature type="domain" description="Ribosome maturation factor RimP C-terminal" evidence="5">
    <location>
        <begin position="88"/>
        <end position="156"/>
    </location>
</feature>
<evidence type="ECO:0000313" key="7">
    <source>
        <dbReference type="Proteomes" id="UP000294581"/>
    </source>
</evidence>
<dbReference type="SUPFAM" id="SSF75420">
    <property type="entry name" value="YhbC-like, N-terminal domain"/>
    <property type="match status" value="1"/>
</dbReference>
<comment type="function">
    <text evidence="3">Required for maturation of 30S ribosomal subunits.</text>
</comment>
<dbReference type="NCBIfam" id="NF000928">
    <property type="entry name" value="PRK00092.1-2"/>
    <property type="match status" value="1"/>
</dbReference>
<dbReference type="FunFam" id="3.30.300.70:FF:000001">
    <property type="entry name" value="Ribosome maturation factor RimP"/>
    <property type="match status" value="1"/>
</dbReference>
<feature type="domain" description="Ribosome maturation factor RimP N-terminal" evidence="4">
    <location>
        <begin position="14"/>
        <end position="85"/>
    </location>
</feature>
<comment type="similarity">
    <text evidence="3">Belongs to the RimP family.</text>
</comment>
<dbReference type="Gene3D" id="3.30.300.70">
    <property type="entry name" value="RimP-like superfamily, N-terminal"/>
    <property type="match status" value="1"/>
</dbReference>
<evidence type="ECO:0000313" key="6">
    <source>
        <dbReference type="EMBL" id="TDY50517.1"/>
    </source>
</evidence>
<dbReference type="CDD" id="cd01734">
    <property type="entry name" value="YlxS_C"/>
    <property type="match status" value="1"/>
</dbReference>
<organism evidence="6 7">
    <name type="scientific">Alicyclobacillus sacchari</name>
    <dbReference type="NCBI Taxonomy" id="392010"/>
    <lineage>
        <taxon>Bacteria</taxon>
        <taxon>Bacillati</taxon>
        <taxon>Bacillota</taxon>
        <taxon>Bacilli</taxon>
        <taxon>Bacillales</taxon>
        <taxon>Alicyclobacillaceae</taxon>
        <taxon>Alicyclobacillus</taxon>
    </lineage>
</organism>
<dbReference type="InterPro" id="IPR028989">
    <property type="entry name" value="RimP_N"/>
</dbReference>
<accession>A0A4R8LUS2</accession>
<evidence type="ECO:0000256" key="3">
    <source>
        <dbReference type="HAMAP-Rule" id="MF_01077"/>
    </source>
</evidence>
<name>A0A4R8LUS2_9BACL</name>
<gene>
    <name evidence="3" type="primary">rimP</name>
    <name evidence="6" type="ORF">C7445_10269</name>
</gene>
<dbReference type="PANTHER" id="PTHR33867">
    <property type="entry name" value="RIBOSOME MATURATION FACTOR RIMP"/>
    <property type="match status" value="1"/>
</dbReference>
<comment type="subcellular location">
    <subcellularLocation>
        <location evidence="3">Cytoplasm</location>
    </subcellularLocation>
</comment>
<comment type="caution">
    <text evidence="6">The sequence shown here is derived from an EMBL/GenBank/DDBJ whole genome shotgun (WGS) entry which is preliminary data.</text>
</comment>
<reference evidence="6 7" key="1">
    <citation type="submission" date="2019-03" db="EMBL/GenBank/DDBJ databases">
        <title>Genomic Encyclopedia of Type Strains, Phase IV (KMG-IV): sequencing the most valuable type-strain genomes for metagenomic binning, comparative biology and taxonomic classification.</title>
        <authorList>
            <person name="Goeker M."/>
        </authorList>
    </citation>
    <scope>NUCLEOTIDE SEQUENCE [LARGE SCALE GENOMIC DNA]</scope>
    <source>
        <strain evidence="6 7">DSM 17974</strain>
    </source>
</reference>
<evidence type="ECO:0000259" key="4">
    <source>
        <dbReference type="Pfam" id="PF02576"/>
    </source>
</evidence>